<dbReference type="EMBL" id="VSTH01000081">
    <property type="protein sequence ID" value="TYO64033.1"/>
    <property type="molecule type" value="Genomic_DNA"/>
</dbReference>
<dbReference type="AlphaFoldDB" id="A0A5S4YJ00"/>
<dbReference type="SUPFAM" id="SSF55781">
    <property type="entry name" value="GAF domain-like"/>
    <property type="match status" value="1"/>
</dbReference>
<gene>
    <name evidence="6" type="ORF">FXV83_24310</name>
</gene>
<keyword evidence="1" id="KW-0805">Transcription regulation</keyword>
<name>A0A5S4YJ00_9BRAD</name>
<evidence type="ECO:0000259" key="4">
    <source>
        <dbReference type="PROSITE" id="PS51077"/>
    </source>
</evidence>
<protein>
    <submittedName>
        <fullName evidence="6">IclR family transcriptional regulator</fullName>
    </submittedName>
</protein>
<dbReference type="PANTHER" id="PTHR30136:SF39">
    <property type="entry name" value="TRANSCRIPTIONAL REGULATORY PROTEIN"/>
    <property type="match status" value="1"/>
</dbReference>
<evidence type="ECO:0000313" key="6">
    <source>
        <dbReference type="EMBL" id="TYO64033.1"/>
    </source>
</evidence>
<dbReference type="InterPro" id="IPR036388">
    <property type="entry name" value="WH-like_DNA-bd_sf"/>
</dbReference>
<evidence type="ECO:0000256" key="3">
    <source>
        <dbReference type="ARBA" id="ARBA00023163"/>
    </source>
</evidence>
<evidence type="ECO:0000256" key="2">
    <source>
        <dbReference type="ARBA" id="ARBA00023125"/>
    </source>
</evidence>
<keyword evidence="2" id="KW-0238">DNA-binding</keyword>
<accession>A0A5S4YJ00</accession>
<dbReference type="SUPFAM" id="SSF46785">
    <property type="entry name" value="Winged helix' DNA-binding domain"/>
    <property type="match status" value="1"/>
</dbReference>
<dbReference type="Gene3D" id="3.30.450.40">
    <property type="match status" value="1"/>
</dbReference>
<feature type="domain" description="IclR-ED" evidence="5">
    <location>
        <begin position="93"/>
        <end position="275"/>
    </location>
</feature>
<proteinExistence type="predicted"/>
<dbReference type="SMART" id="SM00346">
    <property type="entry name" value="HTH_ICLR"/>
    <property type="match status" value="1"/>
</dbReference>
<dbReference type="CDD" id="cd00090">
    <property type="entry name" value="HTH_ARSR"/>
    <property type="match status" value="1"/>
</dbReference>
<dbReference type="InterPro" id="IPR029016">
    <property type="entry name" value="GAF-like_dom_sf"/>
</dbReference>
<sequence>MNCGVLVHIMDKTSSARSARRMTEPRQGAQAIRRALAVLRILAAGREAGVPLAEVVQATGLTRPTVHRIVHVLIEEGIVERHDKTGRYAIGNQVPELALARARPSPLLVAAGPSLRRASTEIGDTLFLTVRTGNDTLCVDRRIGAYPIQVLSIEVGARRPLGVSSAGVAILAAMAAQDARKIVAANEKRFEAYRTDVATVLSQIATARRRGYNMREIGLVQGTKSISTWIKTPDGQPAAAMTVSAVRTRLGPRREQEVAEILLREARSIEEAIGGSLR</sequence>
<dbReference type="Gene3D" id="1.10.10.10">
    <property type="entry name" value="Winged helix-like DNA-binding domain superfamily/Winged helix DNA-binding domain"/>
    <property type="match status" value="1"/>
</dbReference>
<dbReference type="PROSITE" id="PS51078">
    <property type="entry name" value="ICLR_ED"/>
    <property type="match status" value="1"/>
</dbReference>
<evidence type="ECO:0000259" key="5">
    <source>
        <dbReference type="PROSITE" id="PS51078"/>
    </source>
</evidence>
<dbReference type="InterPro" id="IPR014757">
    <property type="entry name" value="Tscrpt_reg_IclR_C"/>
</dbReference>
<evidence type="ECO:0000313" key="7">
    <source>
        <dbReference type="Proteomes" id="UP000324797"/>
    </source>
</evidence>
<evidence type="ECO:0000256" key="1">
    <source>
        <dbReference type="ARBA" id="ARBA00023015"/>
    </source>
</evidence>
<keyword evidence="7" id="KW-1185">Reference proteome</keyword>
<dbReference type="InterPro" id="IPR050707">
    <property type="entry name" value="HTH_MetabolicPath_Reg"/>
</dbReference>
<dbReference type="GO" id="GO:0045892">
    <property type="term" value="P:negative regulation of DNA-templated transcription"/>
    <property type="evidence" value="ECO:0007669"/>
    <property type="project" value="TreeGrafter"/>
</dbReference>
<reference evidence="6 7" key="1">
    <citation type="submission" date="2019-08" db="EMBL/GenBank/DDBJ databases">
        <title>Bradyrhizobium hipponensis sp. nov., a rhizobium isolated from a Lupinus angustifolius root nodule in Tunisia.</title>
        <authorList>
            <person name="Off K."/>
            <person name="Rejili M."/>
            <person name="Mars M."/>
            <person name="Brachmann A."/>
            <person name="Marin M."/>
        </authorList>
    </citation>
    <scope>NUCLEOTIDE SEQUENCE [LARGE SCALE GENOMIC DNA]</scope>
    <source>
        <strain evidence="7">aSej3</strain>
    </source>
</reference>
<dbReference type="GO" id="GO:0003700">
    <property type="term" value="F:DNA-binding transcription factor activity"/>
    <property type="evidence" value="ECO:0007669"/>
    <property type="project" value="TreeGrafter"/>
</dbReference>
<dbReference type="PANTHER" id="PTHR30136">
    <property type="entry name" value="HELIX-TURN-HELIX TRANSCRIPTIONAL REGULATOR, ICLR FAMILY"/>
    <property type="match status" value="1"/>
</dbReference>
<dbReference type="GO" id="GO:0003677">
    <property type="term" value="F:DNA binding"/>
    <property type="evidence" value="ECO:0007669"/>
    <property type="project" value="UniProtKB-KW"/>
</dbReference>
<dbReference type="InterPro" id="IPR011991">
    <property type="entry name" value="ArsR-like_HTH"/>
</dbReference>
<dbReference type="PROSITE" id="PS51077">
    <property type="entry name" value="HTH_ICLR"/>
    <property type="match status" value="1"/>
</dbReference>
<feature type="domain" description="HTH iclR-type" evidence="4">
    <location>
        <begin position="29"/>
        <end position="92"/>
    </location>
</feature>
<dbReference type="Proteomes" id="UP000324797">
    <property type="component" value="Unassembled WGS sequence"/>
</dbReference>
<dbReference type="InterPro" id="IPR005471">
    <property type="entry name" value="Tscrpt_reg_IclR_N"/>
</dbReference>
<dbReference type="Pfam" id="PF01614">
    <property type="entry name" value="IclR_C"/>
    <property type="match status" value="1"/>
</dbReference>
<comment type="caution">
    <text evidence="6">The sequence shown here is derived from an EMBL/GenBank/DDBJ whole genome shotgun (WGS) entry which is preliminary data.</text>
</comment>
<keyword evidence="3" id="KW-0804">Transcription</keyword>
<organism evidence="6 7">
    <name type="scientific">Bradyrhizobium hipponense</name>
    <dbReference type="NCBI Taxonomy" id="2605638"/>
    <lineage>
        <taxon>Bacteria</taxon>
        <taxon>Pseudomonadati</taxon>
        <taxon>Pseudomonadota</taxon>
        <taxon>Alphaproteobacteria</taxon>
        <taxon>Hyphomicrobiales</taxon>
        <taxon>Nitrobacteraceae</taxon>
        <taxon>Bradyrhizobium</taxon>
    </lineage>
</organism>
<dbReference type="InterPro" id="IPR036390">
    <property type="entry name" value="WH_DNA-bd_sf"/>
</dbReference>
<dbReference type="Pfam" id="PF09339">
    <property type="entry name" value="HTH_IclR"/>
    <property type="match status" value="1"/>
</dbReference>